<evidence type="ECO:0000313" key="1">
    <source>
        <dbReference type="EMBL" id="ECZ8222619.1"/>
    </source>
</evidence>
<comment type="caution">
    <text evidence="1">The sequence shown here is derived from an EMBL/GenBank/DDBJ whole genome shotgun (WGS) entry which is preliminary data.</text>
</comment>
<sequence>MKKLMVVPLLCGLLFGCDNKAEQFQFEAASKAALSAPDPFLALKQFDKQAGDYGKDCGESLGEVIFGVSAGRRAACEKRLEMQTKIVVASVDKGSMPAFMFLLDSGPKYPPVYLTDMPADYANRQRARLFELARSLPPAKENAELFRRAAEDLQTGNNVMQDSTAAIALYKKAWQAGDKSAADELSDVYAFLGDTPRAYFWKIRAHSNPEYTKDVNKLAPEEKVVIQRKAADVTQTDI</sequence>
<dbReference type="SUPFAM" id="SSF81901">
    <property type="entry name" value="HCP-like"/>
    <property type="match status" value="1"/>
</dbReference>
<dbReference type="AlphaFoldDB" id="A0A625ERZ8"/>
<protein>
    <recommendedName>
        <fullName evidence="2">Lipoprotein</fullName>
    </recommendedName>
</protein>
<name>A0A625ERZ8_SALER</name>
<dbReference type="PROSITE" id="PS51257">
    <property type="entry name" value="PROKAR_LIPOPROTEIN"/>
    <property type="match status" value="1"/>
</dbReference>
<organism evidence="1">
    <name type="scientific">Salmonella enterica</name>
    <name type="common">Salmonella choleraesuis</name>
    <dbReference type="NCBI Taxonomy" id="28901"/>
    <lineage>
        <taxon>Bacteria</taxon>
        <taxon>Pseudomonadati</taxon>
        <taxon>Pseudomonadota</taxon>
        <taxon>Gammaproteobacteria</taxon>
        <taxon>Enterobacterales</taxon>
        <taxon>Enterobacteriaceae</taxon>
        <taxon>Salmonella</taxon>
    </lineage>
</organism>
<gene>
    <name evidence="1" type="ORF">F8625_20435</name>
</gene>
<proteinExistence type="predicted"/>
<reference evidence="1" key="1">
    <citation type="submission" date="2019-10" db="EMBL/GenBank/DDBJ databases">
        <authorList>
            <consortium name="PulseNet: The National Subtyping Network for Foodborne Disease Surveillance"/>
            <person name="Tarr C.L."/>
            <person name="Trees E."/>
            <person name="Katz L.S."/>
            <person name="Carleton-Romer H.A."/>
            <person name="Stroika S."/>
            <person name="Kucerova Z."/>
            <person name="Roache K.F."/>
            <person name="Sabol A.L."/>
            <person name="Besser J."/>
            <person name="Gerner-Smidt P."/>
        </authorList>
    </citation>
    <scope>NUCLEOTIDE SEQUENCE</scope>
    <source>
        <strain evidence="1">PNUSAS096183</strain>
    </source>
</reference>
<dbReference type="EMBL" id="AALHXZ010000036">
    <property type="protein sequence ID" value="ECZ8222619.1"/>
    <property type="molecule type" value="Genomic_DNA"/>
</dbReference>
<evidence type="ECO:0008006" key="2">
    <source>
        <dbReference type="Google" id="ProtNLM"/>
    </source>
</evidence>
<accession>A0A625ERZ8</accession>